<protein>
    <submittedName>
        <fullName evidence="1">Uncharacterized protein</fullName>
    </submittedName>
</protein>
<gene>
    <name evidence="1" type="ORF">LVJ94_07770</name>
</gene>
<accession>A0ABZ2L868</accession>
<reference evidence="1" key="1">
    <citation type="submission" date="2021-12" db="EMBL/GenBank/DDBJ databases">
        <title>Discovery of the Pendulisporaceae a myxobacterial family with distinct sporulation behavior and unique specialized metabolism.</title>
        <authorList>
            <person name="Garcia R."/>
            <person name="Popoff A."/>
            <person name="Bader C.D."/>
            <person name="Loehr J."/>
            <person name="Walesch S."/>
            <person name="Walt C."/>
            <person name="Boldt J."/>
            <person name="Bunk B."/>
            <person name="Haeckl F.J.F.P.J."/>
            <person name="Gunesch A.P."/>
            <person name="Birkelbach J."/>
            <person name="Nuebel U."/>
            <person name="Pietschmann T."/>
            <person name="Bach T."/>
            <person name="Mueller R."/>
        </authorList>
    </citation>
    <scope>NUCLEOTIDE SEQUENCE</scope>
    <source>
        <strain evidence="1">MSr11367</strain>
    </source>
</reference>
<dbReference type="EMBL" id="CP089983">
    <property type="protein sequence ID" value="WXB07131.1"/>
    <property type="molecule type" value="Genomic_DNA"/>
</dbReference>
<proteinExistence type="predicted"/>
<dbReference type="RefSeq" id="WP_394836791.1">
    <property type="nucleotide sequence ID" value="NZ_CP089929.1"/>
</dbReference>
<sequence length="275" mass="29854">MRSVLFRLAPPILLLLGMVPLVAHAMQVRREEHALLAQMARFEALPVAHHAENGRFVSLNGSRVFFRTSSTRESLEGAVEGIRRECQSGDRATMLGGEAARDDRPSLGGDLRLDRIDHQGTDNAAAMLCVFRQRDDSTRVRYSMVKRADGGRTSIITVATDSAAPLETLFPAEGDAPGGDFDGVPRPPGSRRTFAAALDGEAYGVRVYEVQRALPASVGAYDDEMRTHGWSRSEAVAQRLPDARVYTRGPVQMVASFESSPDGFTTVAIAPLSMP</sequence>
<dbReference type="Proteomes" id="UP001374803">
    <property type="component" value="Chromosome"/>
</dbReference>
<name>A0ABZ2L868_9BACT</name>
<organism evidence="1 2">
    <name type="scientific">Pendulispora rubella</name>
    <dbReference type="NCBI Taxonomy" id="2741070"/>
    <lineage>
        <taxon>Bacteria</taxon>
        <taxon>Pseudomonadati</taxon>
        <taxon>Myxococcota</taxon>
        <taxon>Myxococcia</taxon>
        <taxon>Myxococcales</taxon>
        <taxon>Sorangiineae</taxon>
        <taxon>Pendulisporaceae</taxon>
        <taxon>Pendulispora</taxon>
    </lineage>
</organism>
<evidence type="ECO:0000313" key="2">
    <source>
        <dbReference type="Proteomes" id="UP001374803"/>
    </source>
</evidence>
<keyword evidence="2" id="KW-1185">Reference proteome</keyword>
<evidence type="ECO:0000313" key="1">
    <source>
        <dbReference type="EMBL" id="WXB07131.1"/>
    </source>
</evidence>